<evidence type="ECO:0000313" key="3">
    <source>
        <dbReference type="EMBL" id="KAK0612158.1"/>
    </source>
</evidence>
<dbReference type="SUPFAM" id="SSF56601">
    <property type="entry name" value="beta-lactamase/transpeptidase-like"/>
    <property type="match status" value="1"/>
</dbReference>
<dbReference type="AlphaFoldDB" id="A0AA39TYX2"/>
<feature type="domain" description="Beta-lactamase-related" evidence="2">
    <location>
        <begin position="22"/>
        <end position="124"/>
    </location>
</feature>
<name>A0AA39TYX2_9PEZI</name>
<dbReference type="InterPro" id="IPR012338">
    <property type="entry name" value="Beta-lactam/transpept-like"/>
</dbReference>
<comment type="similarity">
    <text evidence="1">Belongs to the peptidase S12 family.</text>
</comment>
<dbReference type="Pfam" id="PF00144">
    <property type="entry name" value="Beta-lactamase"/>
    <property type="match status" value="1"/>
</dbReference>
<dbReference type="InterPro" id="IPR001466">
    <property type="entry name" value="Beta-lactam-related"/>
</dbReference>
<evidence type="ECO:0000313" key="4">
    <source>
        <dbReference type="Proteomes" id="UP001175000"/>
    </source>
</evidence>
<protein>
    <submittedName>
        <fullName evidence="3">Beta-lactamase/transpeptidase-like protein</fullName>
    </submittedName>
</protein>
<evidence type="ECO:0000259" key="2">
    <source>
        <dbReference type="Pfam" id="PF00144"/>
    </source>
</evidence>
<dbReference type="Proteomes" id="UP001175000">
    <property type="component" value="Unassembled WGS sequence"/>
</dbReference>
<accession>A0AA39TYX2</accession>
<dbReference type="PANTHER" id="PTHR46825">
    <property type="entry name" value="D-ALANYL-D-ALANINE-CARBOXYPEPTIDASE/ENDOPEPTIDASE AMPH"/>
    <property type="match status" value="1"/>
</dbReference>
<reference evidence="3" key="1">
    <citation type="submission" date="2023-06" db="EMBL/GenBank/DDBJ databases">
        <title>Genome-scale phylogeny and comparative genomics of the fungal order Sordariales.</title>
        <authorList>
            <consortium name="Lawrence Berkeley National Laboratory"/>
            <person name="Hensen N."/>
            <person name="Bonometti L."/>
            <person name="Westerberg I."/>
            <person name="Brannstrom I.O."/>
            <person name="Guillou S."/>
            <person name="Cros-Aarteil S."/>
            <person name="Calhoun S."/>
            <person name="Haridas S."/>
            <person name="Kuo A."/>
            <person name="Mondo S."/>
            <person name="Pangilinan J."/>
            <person name="Riley R."/>
            <person name="Labutti K."/>
            <person name="Andreopoulos B."/>
            <person name="Lipzen A."/>
            <person name="Chen C."/>
            <person name="Yanf M."/>
            <person name="Daum C."/>
            <person name="Ng V."/>
            <person name="Clum A."/>
            <person name="Steindorff A."/>
            <person name="Ohm R."/>
            <person name="Martin F."/>
            <person name="Silar P."/>
            <person name="Natvig D."/>
            <person name="Lalanne C."/>
            <person name="Gautier V."/>
            <person name="Ament-Velasquez S.L."/>
            <person name="Kruys A."/>
            <person name="Hutchinson M.I."/>
            <person name="Powell A.J."/>
            <person name="Barry K."/>
            <person name="Miller A.N."/>
            <person name="Grigoriev I.V."/>
            <person name="Debuchy R."/>
            <person name="Gladieux P."/>
            <person name="Thoren M.H."/>
            <person name="Johannesson H."/>
        </authorList>
    </citation>
    <scope>NUCLEOTIDE SEQUENCE</scope>
    <source>
        <strain evidence="3">CBS 606.72</strain>
    </source>
</reference>
<dbReference type="PANTHER" id="PTHR46825:SF14">
    <property type="entry name" value="BETA-LACTAMASE-RELATED DOMAIN-CONTAINING PROTEIN"/>
    <property type="match status" value="1"/>
</dbReference>
<keyword evidence="4" id="KW-1185">Reference proteome</keyword>
<dbReference type="InterPro" id="IPR050491">
    <property type="entry name" value="AmpC-like"/>
</dbReference>
<evidence type="ECO:0000256" key="1">
    <source>
        <dbReference type="ARBA" id="ARBA00038215"/>
    </source>
</evidence>
<dbReference type="Gene3D" id="3.40.710.10">
    <property type="entry name" value="DD-peptidase/beta-lactamase superfamily"/>
    <property type="match status" value="1"/>
</dbReference>
<organism evidence="3 4">
    <name type="scientific">Immersiella caudata</name>
    <dbReference type="NCBI Taxonomy" id="314043"/>
    <lineage>
        <taxon>Eukaryota</taxon>
        <taxon>Fungi</taxon>
        <taxon>Dikarya</taxon>
        <taxon>Ascomycota</taxon>
        <taxon>Pezizomycotina</taxon>
        <taxon>Sordariomycetes</taxon>
        <taxon>Sordariomycetidae</taxon>
        <taxon>Sordariales</taxon>
        <taxon>Lasiosphaeriaceae</taxon>
        <taxon>Immersiella</taxon>
    </lineage>
</organism>
<comment type="caution">
    <text evidence="3">The sequence shown here is derived from an EMBL/GenBank/DDBJ whole genome shotgun (WGS) entry which is preliminary data.</text>
</comment>
<dbReference type="EMBL" id="JAULSU010000007">
    <property type="protein sequence ID" value="KAK0612158.1"/>
    <property type="molecule type" value="Genomic_DNA"/>
</dbReference>
<sequence length="127" mass="14416">MSFAVQDQFKCLLPKDQLLPTVLRLKTITPVRRQWSYNNWGYGVAGNAIEKLSGKSFAEYLNESVLEPLGLRHTTSQPDFGPQDNFADAHISLANGTPLFINRKYLFKYTFFKAAGGFYSNVEDIPY</sequence>
<proteinExistence type="inferred from homology"/>
<gene>
    <name evidence="3" type="ORF">B0T14DRAFT_571985</name>
</gene>